<dbReference type="Proteomes" id="UP000008672">
    <property type="component" value="Unassembled WGS sequence"/>
</dbReference>
<dbReference type="Ensembl" id="ENSLACT00000003397.1">
    <property type="protein sequence ID" value="ENSLACP00000003367.1"/>
    <property type="gene ID" value="ENSLACG00000003011.1"/>
</dbReference>
<evidence type="ECO:0000313" key="5">
    <source>
        <dbReference type="Proteomes" id="UP000008672"/>
    </source>
</evidence>
<dbReference type="PANTHER" id="PTHR19303">
    <property type="entry name" value="TRANSPOSON"/>
    <property type="match status" value="1"/>
</dbReference>
<dbReference type="PROSITE" id="PS51253">
    <property type="entry name" value="HTH_CENPB"/>
    <property type="match status" value="1"/>
</dbReference>
<keyword evidence="5" id="KW-1185">Reference proteome</keyword>
<dbReference type="InParanoid" id="H3A146"/>
<dbReference type="EMBL" id="AFYH01117912">
    <property type="status" value="NOT_ANNOTATED_CDS"/>
    <property type="molecule type" value="Genomic_DNA"/>
</dbReference>
<dbReference type="PANTHER" id="PTHR19303:SF73">
    <property type="entry name" value="PROTEIN PDC2"/>
    <property type="match status" value="1"/>
</dbReference>
<dbReference type="GO" id="GO:0005634">
    <property type="term" value="C:nucleus"/>
    <property type="evidence" value="ECO:0007669"/>
    <property type="project" value="TreeGrafter"/>
</dbReference>
<dbReference type="AlphaFoldDB" id="H3A146"/>
<proteinExistence type="predicted"/>
<dbReference type="InterPro" id="IPR004875">
    <property type="entry name" value="DDE_SF_endonuclease_dom"/>
</dbReference>
<feature type="region of interest" description="Disordered" evidence="2">
    <location>
        <begin position="409"/>
        <end position="433"/>
    </location>
</feature>
<dbReference type="HOGENOM" id="CLU_018294_0_4_1"/>
<reference evidence="5" key="1">
    <citation type="submission" date="2011-08" db="EMBL/GenBank/DDBJ databases">
        <title>The draft genome of Latimeria chalumnae.</title>
        <authorList>
            <person name="Di Palma F."/>
            <person name="Alfoldi J."/>
            <person name="Johnson J."/>
            <person name="Berlin A."/>
            <person name="Gnerre S."/>
            <person name="Jaffe D."/>
            <person name="MacCallum I."/>
            <person name="Young S."/>
            <person name="Walker B.J."/>
            <person name="Lander E."/>
            <person name="Lindblad-Toh K."/>
        </authorList>
    </citation>
    <scope>NUCLEOTIDE SEQUENCE [LARGE SCALE GENOMIC DNA]</scope>
    <source>
        <strain evidence="5">Wild caught</strain>
    </source>
</reference>
<reference evidence="4" key="3">
    <citation type="submission" date="2025-09" db="UniProtKB">
        <authorList>
            <consortium name="Ensembl"/>
        </authorList>
    </citation>
    <scope>IDENTIFICATION</scope>
</reference>
<dbReference type="Pfam" id="PF03221">
    <property type="entry name" value="HTH_Tnp_Tc5"/>
    <property type="match status" value="1"/>
</dbReference>
<sequence length="433" mass="48436">NEKMSEKKHKSLSIDTKYQIITAVDAGNKKEKATVDESGVLPNTLSTILKNRNKIPVKISVSEHKEAEDTLHMWFKSAANDNIPLSGPILAAKAKKLAADLGNENFTVSHVWIERFKKCWNVVSKSVCGESGSVDSTVADDYITSKLPALLKDYKTLAIEGENCHGGKHSRECIKVMVAANMDSSEKLKLLVIGKSQKSRRFKNVKSLPVDYKANTQAWMTSDIFSKWVKKFNRKMECQKCKVLLFIDNCPAHPTIATLKAITMIVLPPNSTSKLQPMDQGIIKSFKQITGVCCYSTLLLSLRSENTEINLLQAIQFAHCAWRKVTMRCTSSCFANAGFHINETNEETENLLRDEEDNIPLSELVESWKPIQVHMELSSDLTVEDYIDMDKHVVDSAQLTETEIVTAIKTQDSASGDMESESNEDCEPEEPKL</sequence>
<name>H3A146_LATCH</name>
<dbReference type="Gene3D" id="1.10.10.60">
    <property type="entry name" value="Homeodomain-like"/>
    <property type="match status" value="2"/>
</dbReference>
<dbReference type="InterPro" id="IPR006600">
    <property type="entry name" value="HTH_CenpB_DNA-bd_dom"/>
</dbReference>
<accession>H3A146</accession>
<reference evidence="4" key="2">
    <citation type="submission" date="2025-08" db="UniProtKB">
        <authorList>
            <consortium name="Ensembl"/>
        </authorList>
    </citation>
    <scope>IDENTIFICATION</scope>
</reference>
<organism evidence="4 5">
    <name type="scientific">Latimeria chalumnae</name>
    <name type="common">Coelacanth</name>
    <dbReference type="NCBI Taxonomy" id="7897"/>
    <lineage>
        <taxon>Eukaryota</taxon>
        <taxon>Metazoa</taxon>
        <taxon>Chordata</taxon>
        <taxon>Craniata</taxon>
        <taxon>Vertebrata</taxon>
        <taxon>Euteleostomi</taxon>
        <taxon>Coelacanthiformes</taxon>
        <taxon>Coelacanthidae</taxon>
        <taxon>Latimeria</taxon>
    </lineage>
</organism>
<protein>
    <recommendedName>
        <fullName evidence="3">HTH CENPB-type domain-containing protein</fullName>
    </recommendedName>
</protein>
<evidence type="ECO:0000313" key="4">
    <source>
        <dbReference type="Ensembl" id="ENSLACP00000003367.1"/>
    </source>
</evidence>
<evidence type="ECO:0000256" key="2">
    <source>
        <dbReference type="SAM" id="MobiDB-lite"/>
    </source>
</evidence>
<dbReference type="GeneTree" id="ENSGT00940000164756"/>
<evidence type="ECO:0000256" key="1">
    <source>
        <dbReference type="ARBA" id="ARBA00023125"/>
    </source>
</evidence>
<dbReference type="InterPro" id="IPR050863">
    <property type="entry name" value="CenT-Element_Derived"/>
</dbReference>
<dbReference type="OMA" id="HHERTIK"/>
<dbReference type="GO" id="GO:0003677">
    <property type="term" value="F:DNA binding"/>
    <property type="evidence" value="ECO:0007669"/>
    <property type="project" value="UniProtKB-KW"/>
</dbReference>
<dbReference type="SUPFAM" id="SSF46689">
    <property type="entry name" value="Homeodomain-like"/>
    <property type="match status" value="2"/>
</dbReference>
<feature type="compositionally biased region" description="Acidic residues" evidence="2">
    <location>
        <begin position="418"/>
        <end position="433"/>
    </location>
</feature>
<dbReference type="InterPro" id="IPR009057">
    <property type="entry name" value="Homeodomain-like_sf"/>
</dbReference>
<dbReference type="Pfam" id="PF03184">
    <property type="entry name" value="DDE_1"/>
    <property type="match status" value="1"/>
</dbReference>
<dbReference type="SMART" id="SM00674">
    <property type="entry name" value="CENPB"/>
    <property type="match status" value="1"/>
</dbReference>
<feature type="domain" description="HTH CENPB-type" evidence="3">
    <location>
        <begin position="55"/>
        <end position="126"/>
    </location>
</feature>
<keyword evidence="1" id="KW-0238">DNA-binding</keyword>
<dbReference type="eggNOG" id="KOG3105">
    <property type="taxonomic scope" value="Eukaryota"/>
</dbReference>
<evidence type="ECO:0000259" key="3">
    <source>
        <dbReference type="PROSITE" id="PS51253"/>
    </source>
</evidence>